<dbReference type="KEGG" id="tact:SG35_021025"/>
<dbReference type="AlphaFoldDB" id="A0AAF0C1S4"/>
<protein>
    <submittedName>
        <fullName evidence="1">DUF924 domain-containing protein</fullName>
    </submittedName>
</protein>
<dbReference type="Gene3D" id="1.25.40.10">
    <property type="entry name" value="Tetratricopeptide repeat domain"/>
    <property type="match status" value="1"/>
</dbReference>
<dbReference type="SUPFAM" id="SSF48452">
    <property type="entry name" value="TPR-like"/>
    <property type="match status" value="1"/>
</dbReference>
<dbReference type="EMBL" id="CP059735">
    <property type="protein sequence ID" value="WDD97762.1"/>
    <property type="molecule type" value="Genomic_DNA"/>
</dbReference>
<evidence type="ECO:0000313" key="2">
    <source>
        <dbReference type="Proteomes" id="UP000032568"/>
    </source>
</evidence>
<sequence>MARQQDVDEVLDFWFGEITNELCDEQHQAFWYQGSEALDNEVKIKFFDLYQQALAGQLAHWQQAARGSLALVILLDQLPRNMFRGTARAFASDELALKVCKAGIESGVDRQLSLIERIFYYHPLQHSESLAEQQTSVETFIEMLEQYPQVVHIKVIENSIHWAKEHLAIIRQFGRFPHRNKALARESTAQELEYLKSGFKFGQG</sequence>
<organism evidence="1 2">
    <name type="scientific">Thalassomonas actiniarum</name>
    <dbReference type="NCBI Taxonomy" id="485447"/>
    <lineage>
        <taxon>Bacteria</taxon>
        <taxon>Pseudomonadati</taxon>
        <taxon>Pseudomonadota</taxon>
        <taxon>Gammaproteobacteria</taxon>
        <taxon>Alteromonadales</taxon>
        <taxon>Colwelliaceae</taxon>
        <taxon>Thalassomonas</taxon>
    </lineage>
</organism>
<accession>A0AAF0C1S4</accession>
<dbReference type="RefSeq" id="WP_044833001.1">
    <property type="nucleotide sequence ID" value="NZ_CP059735.1"/>
</dbReference>
<dbReference type="InterPro" id="IPR010323">
    <property type="entry name" value="DUF924"/>
</dbReference>
<dbReference type="InterPro" id="IPR011990">
    <property type="entry name" value="TPR-like_helical_dom_sf"/>
</dbReference>
<proteinExistence type="predicted"/>
<evidence type="ECO:0000313" key="1">
    <source>
        <dbReference type="EMBL" id="WDD97762.1"/>
    </source>
</evidence>
<dbReference type="Gene3D" id="1.20.58.320">
    <property type="entry name" value="TPR-like"/>
    <property type="match status" value="1"/>
</dbReference>
<gene>
    <name evidence="1" type="ORF">SG35_021025</name>
</gene>
<reference evidence="1 2" key="1">
    <citation type="journal article" date="2015" name="Genome Announc.">
        <title>Draft Genome Sequences of Marine Isolates of Thalassomonas viridans and Thalassomonas actiniarum.</title>
        <authorList>
            <person name="Olonade I."/>
            <person name="van Zyl L.J."/>
            <person name="Trindade M."/>
        </authorList>
    </citation>
    <scope>NUCLEOTIDE SEQUENCE [LARGE SCALE GENOMIC DNA]</scope>
    <source>
        <strain evidence="1 2">A5K-106</strain>
    </source>
</reference>
<reference evidence="1 2" key="2">
    <citation type="journal article" date="2022" name="Mar. Drugs">
        <title>Bioassay-Guided Fractionation Leads to the Detection of Cholic Acid Generated by the Rare Thalassomonas sp.</title>
        <authorList>
            <person name="Pheiffer F."/>
            <person name="Schneider Y.K."/>
            <person name="Hansen E.H."/>
            <person name="Andersen J.H."/>
            <person name="Isaksson J."/>
            <person name="Busche T."/>
            <person name="R C."/>
            <person name="Kalinowski J."/>
            <person name="Zyl L.V."/>
            <person name="Trindade M."/>
        </authorList>
    </citation>
    <scope>NUCLEOTIDE SEQUENCE [LARGE SCALE GENOMIC DNA]</scope>
    <source>
        <strain evidence="1 2">A5K-106</strain>
    </source>
</reference>
<keyword evidence="2" id="KW-1185">Reference proteome</keyword>
<name>A0AAF0C1S4_9GAMM</name>
<dbReference type="Pfam" id="PF06041">
    <property type="entry name" value="DUF924"/>
    <property type="match status" value="1"/>
</dbReference>
<dbReference type="Proteomes" id="UP000032568">
    <property type="component" value="Chromosome"/>
</dbReference>